<dbReference type="PANTHER" id="PTHR35901">
    <property type="entry name" value="RIBONUCLEASE VAPC3"/>
    <property type="match status" value="1"/>
</dbReference>
<dbReference type="InterPro" id="IPR002716">
    <property type="entry name" value="PIN_dom"/>
</dbReference>
<keyword evidence="1 6" id="KW-1277">Toxin-antitoxin system</keyword>
<dbReference type="InterPro" id="IPR029060">
    <property type="entry name" value="PIN-like_dom_sf"/>
</dbReference>
<evidence type="ECO:0000259" key="7">
    <source>
        <dbReference type="PROSITE" id="PS51426"/>
    </source>
</evidence>
<dbReference type="CDD" id="cd09873">
    <property type="entry name" value="PIN_Pae0151-like"/>
    <property type="match status" value="1"/>
</dbReference>
<comment type="function">
    <text evidence="6">Toxic component of a toxin-antitoxin (TA) system. An RNase.</text>
</comment>
<evidence type="ECO:0000256" key="2">
    <source>
        <dbReference type="ARBA" id="ARBA00022722"/>
    </source>
</evidence>
<feature type="binding site" evidence="6">
    <location>
        <position position="90"/>
    </location>
    <ligand>
        <name>Mg(2+)</name>
        <dbReference type="ChEBI" id="CHEBI:18420"/>
    </ligand>
</feature>
<dbReference type="InterPro" id="IPR051619">
    <property type="entry name" value="TypeII_TA_RNase_PINc/VapC"/>
</dbReference>
<feature type="domain" description="ABL" evidence="7">
    <location>
        <begin position="1"/>
        <end position="86"/>
    </location>
</feature>
<dbReference type="EMBL" id="JBAPLV010000011">
    <property type="protein sequence ID" value="MEI4279099.1"/>
    <property type="molecule type" value="Genomic_DNA"/>
</dbReference>
<dbReference type="HAMAP" id="MF_00265">
    <property type="entry name" value="VapC_Nob1"/>
    <property type="match status" value="1"/>
</dbReference>
<reference evidence="8 9" key="1">
    <citation type="submission" date="2024-03" db="EMBL/GenBank/DDBJ databases">
        <title>Draft genome sequence of Klenkia terrae.</title>
        <authorList>
            <person name="Duangmal K."/>
            <person name="Chantavorakit T."/>
        </authorList>
    </citation>
    <scope>NUCLEOTIDE SEQUENCE [LARGE SCALE GENOMIC DNA]</scope>
    <source>
        <strain evidence="8 9">JCM 17786</strain>
    </source>
</reference>
<comment type="cofactor">
    <cofactor evidence="6">
        <name>Mg(2+)</name>
        <dbReference type="ChEBI" id="CHEBI:18420"/>
    </cofactor>
</comment>
<keyword evidence="4 6" id="KW-0378">Hydrolase</keyword>
<dbReference type="InterPro" id="IPR044153">
    <property type="entry name" value="PIN_Pae0151-like"/>
</dbReference>
<dbReference type="RefSeq" id="WP_225236091.1">
    <property type="nucleotide sequence ID" value="NZ_JBAPLV010000011.1"/>
</dbReference>
<sequence>MVLDASAGLAALLRAGPARAMLTGDQVHVPHLADAEVAQTLRRLALSRQLTHTAAEACLGTWARLALVRHPIHPLLDRIWQLRDAVTAYDASYVALAEALDCPLVTADARLARSGGPRCPITVVPS</sequence>
<keyword evidence="5 6" id="KW-0460">Magnesium</keyword>
<dbReference type="PROSITE" id="PS51426">
    <property type="entry name" value="ABL"/>
    <property type="match status" value="1"/>
</dbReference>
<organism evidence="8 9">
    <name type="scientific">Klenkia terrae</name>
    <dbReference type="NCBI Taxonomy" id="1052259"/>
    <lineage>
        <taxon>Bacteria</taxon>
        <taxon>Bacillati</taxon>
        <taxon>Actinomycetota</taxon>
        <taxon>Actinomycetes</taxon>
        <taxon>Geodermatophilales</taxon>
        <taxon>Geodermatophilaceae</taxon>
        <taxon>Klenkia</taxon>
    </lineage>
</organism>
<evidence type="ECO:0000256" key="5">
    <source>
        <dbReference type="ARBA" id="ARBA00022842"/>
    </source>
</evidence>
<dbReference type="Proteomes" id="UP001373496">
    <property type="component" value="Unassembled WGS sequence"/>
</dbReference>
<dbReference type="SUPFAM" id="SSF88723">
    <property type="entry name" value="PIN domain-like"/>
    <property type="match status" value="1"/>
</dbReference>
<evidence type="ECO:0000313" key="8">
    <source>
        <dbReference type="EMBL" id="MEI4279099.1"/>
    </source>
</evidence>
<dbReference type="Pfam" id="PF01850">
    <property type="entry name" value="PIN"/>
    <property type="match status" value="1"/>
</dbReference>
<feature type="binding site" evidence="6">
    <location>
        <position position="4"/>
    </location>
    <ligand>
        <name>Mg(2+)</name>
        <dbReference type="ChEBI" id="CHEBI:18420"/>
    </ligand>
</feature>
<keyword evidence="6" id="KW-0800">Toxin</keyword>
<accession>A0ABU8E628</accession>
<name>A0ABU8E628_9ACTN</name>
<protein>
    <recommendedName>
        <fullName evidence="6">Ribonuclease VapC</fullName>
        <shortName evidence="6">RNase VapC</shortName>
        <ecNumber evidence="6">3.1.-.-</ecNumber>
    </recommendedName>
    <alternativeName>
        <fullName evidence="6">Toxin VapC</fullName>
    </alternativeName>
</protein>
<dbReference type="InterPro" id="IPR019017">
    <property type="entry name" value="Sig_transdc_His_kin_a/b-loop_C"/>
</dbReference>
<dbReference type="InterPro" id="IPR022907">
    <property type="entry name" value="VapC_family"/>
</dbReference>
<keyword evidence="2 6" id="KW-0540">Nuclease</keyword>
<evidence type="ECO:0000313" key="9">
    <source>
        <dbReference type="Proteomes" id="UP001373496"/>
    </source>
</evidence>
<evidence type="ECO:0000256" key="6">
    <source>
        <dbReference type="HAMAP-Rule" id="MF_00265"/>
    </source>
</evidence>
<gene>
    <name evidence="6" type="primary">vapC</name>
    <name evidence="8" type="ORF">UXQ13_11550</name>
</gene>
<comment type="caution">
    <text evidence="8">The sequence shown here is derived from an EMBL/GenBank/DDBJ whole genome shotgun (WGS) entry which is preliminary data.</text>
</comment>
<evidence type="ECO:0000256" key="1">
    <source>
        <dbReference type="ARBA" id="ARBA00022649"/>
    </source>
</evidence>
<keyword evidence="9" id="KW-1185">Reference proteome</keyword>
<dbReference type="EC" id="3.1.-.-" evidence="6"/>
<evidence type="ECO:0000256" key="3">
    <source>
        <dbReference type="ARBA" id="ARBA00022723"/>
    </source>
</evidence>
<comment type="similarity">
    <text evidence="6">Belongs to the PINc/VapC protein family.</text>
</comment>
<dbReference type="Gene3D" id="3.40.50.1010">
    <property type="entry name" value="5'-nuclease"/>
    <property type="match status" value="1"/>
</dbReference>
<dbReference type="PANTHER" id="PTHR35901:SF1">
    <property type="entry name" value="EXONUCLEASE VAPC9"/>
    <property type="match status" value="1"/>
</dbReference>
<evidence type="ECO:0000256" key="4">
    <source>
        <dbReference type="ARBA" id="ARBA00022801"/>
    </source>
</evidence>
<proteinExistence type="inferred from homology"/>
<keyword evidence="3 6" id="KW-0479">Metal-binding</keyword>